<feature type="domain" description="PLD phosphodiesterase" evidence="1">
    <location>
        <begin position="522"/>
        <end position="549"/>
    </location>
</feature>
<dbReference type="GO" id="GO:0032049">
    <property type="term" value="P:cardiolipin biosynthetic process"/>
    <property type="evidence" value="ECO:0007669"/>
    <property type="project" value="UniProtKB-ARBA"/>
</dbReference>
<sequence length="586" mass="64713">MKSTKVFLPVLKGKISFVVDKGRHWSIVEHLLLDALVKREWSTNGLAEHGRLPRRVVIEALVRLMRAGWVELSVAAEVNFRATEIGKVAVSHSELPKLPDLQKRPTNYVLDMVCGEIFRNKDLMRQSEQEIRKSLEGQSSVWVKPLSWHSQVEVNEALQVLLDPDETFVSGQPGGIYRRWVTVVVRGGRIVSGLPETRSLDKLRQVVLDAAEEADSKSDFTFEPNYAYELERMQPPEAAVHSIDFKLQDLVLGGKAHQETLLRLLETAKTHVFIHSTFISASRVLDLLPAINKAVERGVHIRIFWGQNEDPDDLASTRSAIAELRKNLQIQALAERLTFQSSSTGSHSKLLLADAGPSGEYVAVVGSCNWLTSGFASYEASVVLRDPKIVDEVVRCFGRLVCMHDGLWSELAGDFVLISQRLQSAQTATPIGEGSIIAGAQHNELVLRARDDAKKFIILASHRLGVAAGPGILAPLQRAAAESAQLSVEVFYCRRTAPVRGSDERRLTQEATSLGVSLKPVHSPRVHAKLLVWDDDNAVITSLNWLSADQTHSSNLGEIGVHLRVPGVGQHIAEHLRAEIASAAER</sequence>
<dbReference type="KEGG" id="pspw:BJG93_27275"/>
<reference evidence="2" key="2">
    <citation type="submission" date="2021-06" db="EMBL/GenBank/DDBJ databases">
        <authorList>
            <person name="Rogers T.H."/>
            <person name="Ramsay J.P."/>
            <person name="Wang P."/>
            <person name="Terpolilli J."/>
        </authorList>
    </citation>
    <scope>NUCLEOTIDE SEQUENCE [LARGE SCALE GENOMIC DNA]</scope>
    <source>
        <strain evidence="2">WSM5005</strain>
    </source>
</reference>
<dbReference type="Pfam" id="PF13091">
    <property type="entry name" value="PLDc_2"/>
    <property type="match status" value="1"/>
</dbReference>
<dbReference type="PANTHER" id="PTHR21248:SF22">
    <property type="entry name" value="PHOSPHOLIPASE D"/>
    <property type="match status" value="1"/>
</dbReference>
<accession>A0A1I9YRY8</accession>
<gene>
    <name evidence="2" type="ORF">BJG93_27275</name>
</gene>
<organism evidence="2 3">
    <name type="scientific">Paraburkholderia sprentiae WSM5005</name>
    <dbReference type="NCBI Taxonomy" id="754502"/>
    <lineage>
        <taxon>Bacteria</taxon>
        <taxon>Pseudomonadati</taxon>
        <taxon>Pseudomonadota</taxon>
        <taxon>Betaproteobacteria</taxon>
        <taxon>Burkholderiales</taxon>
        <taxon>Burkholderiaceae</taxon>
        <taxon>Paraburkholderia</taxon>
    </lineage>
</organism>
<dbReference type="InterPro" id="IPR025202">
    <property type="entry name" value="PLD-like_dom"/>
</dbReference>
<dbReference type="InterPro" id="IPR001736">
    <property type="entry name" value="PLipase_D/transphosphatidylase"/>
</dbReference>
<dbReference type="PROSITE" id="PS50035">
    <property type="entry name" value="PLD"/>
    <property type="match status" value="1"/>
</dbReference>
<dbReference type="PANTHER" id="PTHR21248">
    <property type="entry name" value="CARDIOLIPIN SYNTHASE"/>
    <property type="match status" value="1"/>
</dbReference>
<dbReference type="CDD" id="cd09133">
    <property type="entry name" value="PLDc_unchar5"/>
    <property type="match status" value="1"/>
</dbReference>
<protein>
    <recommendedName>
        <fullName evidence="1">PLD phosphodiesterase domain-containing protein</fullName>
    </recommendedName>
</protein>
<dbReference type="Proteomes" id="UP000179860">
    <property type="component" value="Chromosome 2"/>
</dbReference>
<dbReference type="STRING" id="754502.BJG93_27275"/>
<dbReference type="AlphaFoldDB" id="A0A1I9YRY8"/>
<dbReference type="EMBL" id="CP017562">
    <property type="protein sequence ID" value="APA88973.1"/>
    <property type="molecule type" value="Genomic_DNA"/>
</dbReference>
<evidence type="ECO:0000313" key="3">
    <source>
        <dbReference type="Proteomes" id="UP000179860"/>
    </source>
</evidence>
<dbReference type="OrthoDB" id="9757917at2"/>
<dbReference type="SUPFAM" id="SSF56024">
    <property type="entry name" value="Phospholipase D/nuclease"/>
    <property type="match status" value="2"/>
</dbReference>
<dbReference type="RefSeq" id="WP_027196479.1">
    <property type="nucleotide sequence ID" value="NZ_CP017562.2"/>
</dbReference>
<evidence type="ECO:0000313" key="2">
    <source>
        <dbReference type="EMBL" id="APA88973.1"/>
    </source>
</evidence>
<evidence type="ECO:0000259" key="1">
    <source>
        <dbReference type="PROSITE" id="PS50035"/>
    </source>
</evidence>
<name>A0A1I9YRY8_9BURK</name>
<keyword evidence="3" id="KW-1185">Reference proteome</keyword>
<proteinExistence type="predicted"/>
<dbReference type="GO" id="GO:0030572">
    <property type="term" value="F:phosphatidyltransferase activity"/>
    <property type="evidence" value="ECO:0007669"/>
    <property type="project" value="UniProtKB-ARBA"/>
</dbReference>
<reference evidence="2" key="1">
    <citation type="submission" date="2016-09" db="EMBL/GenBank/DDBJ databases">
        <title>The Complete Genome of Burkholderia sprentiae wsm5005.</title>
        <authorList>
            <person name="De Meyer S."/>
            <person name="Wang P."/>
            <person name="Terpolilli J."/>
        </authorList>
    </citation>
    <scope>NUCLEOTIDE SEQUENCE [LARGE SCALE GENOMIC DNA]</scope>
    <source>
        <strain evidence="2">WSM5005</strain>
    </source>
</reference>
<dbReference type="Gene3D" id="3.30.870.10">
    <property type="entry name" value="Endonuclease Chain A"/>
    <property type="match status" value="2"/>
</dbReference>